<dbReference type="EC" id="2.6.1.52" evidence="4"/>
<dbReference type="InterPro" id="IPR022278">
    <property type="entry name" value="Pser_aminoTfrase"/>
</dbReference>
<dbReference type="InterPro" id="IPR015421">
    <property type="entry name" value="PyrdxlP-dep_Trfase_major"/>
</dbReference>
<evidence type="ECO:0000256" key="6">
    <source>
        <dbReference type="ARBA" id="ARBA00022605"/>
    </source>
</evidence>
<dbReference type="GO" id="GO:0005737">
    <property type="term" value="C:cytoplasm"/>
    <property type="evidence" value="ECO:0007669"/>
    <property type="project" value="TreeGrafter"/>
</dbReference>
<evidence type="ECO:0000256" key="1">
    <source>
        <dbReference type="ARBA" id="ARBA00001933"/>
    </source>
</evidence>
<dbReference type="HAMAP" id="MF_00160">
    <property type="entry name" value="SerC_aminotrans_5"/>
    <property type="match status" value="1"/>
</dbReference>
<dbReference type="SUPFAM" id="SSF53383">
    <property type="entry name" value="PLP-dependent transferases"/>
    <property type="match status" value="1"/>
</dbReference>
<dbReference type="UniPathway" id="UPA00135">
    <property type="reaction ID" value="UER00197"/>
</dbReference>
<comment type="catalytic activity">
    <reaction evidence="11">
        <text>O-phospho-L-serine + 2-oxoglutarate = 3-phosphooxypyruvate + L-glutamate</text>
        <dbReference type="Rhea" id="RHEA:14329"/>
        <dbReference type="ChEBI" id="CHEBI:16810"/>
        <dbReference type="ChEBI" id="CHEBI:18110"/>
        <dbReference type="ChEBI" id="CHEBI:29985"/>
        <dbReference type="ChEBI" id="CHEBI:57524"/>
        <dbReference type="EC" id="2.6.1.52"/>
    </reaction>
</comment>
<comment type="catalytic activity">
    <reaction evidence="10">
        <text>4-(phosphooxy)-L-threonine + 2-oxoglutarate = (R)-3-hydroxy-2-oxo-4-phosphooxybutanoate + L-glutamate</text>
        <dbReference type="Rhea" id="RHEA:16573"/>
        <dbReference type="ChEBI" id="CHEBI:16810"/>
        <dbReference type="ChEBI" id="CHEBI:29985"/>
        <dbReference type="ChEBI" id="CHEBI:58452"/>
        <dbReference type="ChEBI" id="CHEBI:58538"/>
        <dbReference type="EC" id="2.6.1.52"/>
    </reaction>
</comment>
<dbReference type="AlphaFoldDB" id="A0A1W1CAQ8"/>
<dbReference type="InterPro" id="IPR020578">
    <property type="entry name" value="Aminotrans_V_PyrdxlP_BS"/>
</dbReference>
<evidence type="ECO:0000313" key="13">
    <source>
        <dbReference type="EMBL" id="SFV62928.1"/>
    </source>
</evidence>
<evidence type="ECO:0000256" key="7">
    <source>
        <dbReference type="ARBA" id="ARBA00022679"/>
    </source>
</evidence>
<dbReference type="GO" id="GO:0004648">
    <property type="term" value="F:O-phospho-L-serine:2-oxoglutarate aminotransferase activity"/>
    <property type="evidence" value="ECO:0007669"/>
    <property type="project" value="UniProtKB-EC"/>
</dbReference>
<comment type="similarity">
    <text evidence="3">Belongs to the class-V pyridoxal-phosphate-dependent aminotransferase family. SerC subfamily.</text>
</comment>
<evidence type="ECO:0000256" key="3">
    <source>
        <dbReference type="ARBA" id="ARBA00006904"/>
    </source>
</evidence>
<dbReference type="PANTHER" id="PTHR43247">
    <property type="entry name" value="PHOSPHOSERINE AMINOTRANSFERASE"/>
    <property type="match status" value="1"/>
</dbReference>
<gene>
    <name evidence="13" type="ORF">MNB_SUP05-5-81</name>
</gene>
<dbReference type="GO" id="GO:0006564">
    <property type="term" value="P:L-serine biosynthetic process"/>
    <property type="evidence" value="ECO:0007669"/>
    <property type="project" value="UniProtKB-KW"/>
</dbReference>
<keyword evidence="6" id="KW-0028">Amino-acid biosynthesis</keyword>
<evidence type="ECO:0000256" key="5">
    <source>
        <dbReference type="ARBA" id="ARBA00022576"/>
    </source>
</evidence>
<dbReference type="InterPro" id="IPR015422">
    <property type="entry name" value="PyrdxlP-dep_Trfase_small"/>
</dbReference>
<sequence length="360" mass="40792">MSQAYNFSAGPSMLPESVLKEVQQELLCYKDTKVSIIEMSHRSEAFMQLANEAKQDLKDLMNIPDDYKILFLQGGASAQFSMIPMNLLQDKTKASYVLSGHWSQKAITEAKRFCDVNICTDSSENKFTDIQDFNNWQIDENSAYLHFADNETIAGLEFDYVPEVEMPLVCDMSSNILSKEIDVSKFGMIYAGAQKNIAPAGMTIVIIKKSLMHDNLMAKAPYLYSYKAQYDNDSMFNTPVTFSWYVAAKVFKWLKNNGGLSAMEIVNKRKATKLYQAIDNSDFYHNPVALKYRSKMNIPFILADDNLNDLFLEQAFSENLVALKGHKSVGGMRASIYNAMPEEGVDALIKFMKDFEKKYG</sequence>
<reference evidence="13" key="1">
    <citation type="submission" date="2016-10" db="EMBL/GenBank/DDBJ databases">
        <authorList>
            <person name="de Groot N.N."/>
        </authorList>
    </citation>
    <scope>NUCLEOTIDE SEQUENCE</scope>
</reference>
<name>A0A1W1CAQ8_9ZZZZ</name>
<evidence type="ECO:0000256" key="10">
    <source>
        <dbReference type="ARBA" id="ARBA00047630"/>
    </source>
</evidence>
<feature type="domain" description="Aminotransferase class V" evidence="12">
    <location>
        <begin position="5"/>
        <end position="348"/>
    </location>
</feature>
<comment type="cofactor">
    <cofactor evidence="1">
        <name>pyridoxal 5'-phosphate</name>
        <dbReference type="ChEBI" id="CHEBI:597326"/>
    </cofactor>
</comment>
<evidence type="ECO:0000256" key="2">
    <source>
        <dbReference type="ARBA" id="ARBA00005099"/>
    </source>
</evidence>
<dbReference type="Pfam" id="PF00266">
    <property type="entry name" value="Aminotran_5"/>
    <property type="match status" value="1"/>
</dbReference>
<keyword evidence="9" id="KW-0718">Serine biosynthesis</keyword>
<evidence type="ECO:0000256" key="8">
    <source>
        <dbReference type="ARBA" id="ARBA00022898"/>
    </source>
</evidence>
<dbReference type="InterPro" id="IPR000192">
    <property type="entry name" value="Aminotrans_V_dom"/>
</dbReference>
<evidence type="ECO:0000259" key="12">
    <source>
        <dbReference type="Pfam" id="PF00266"/>
    </source>
</evidence>
<dbReference type="PANTHER" id="PTHR43247:SF1">
    <property type="entry name" value="PHOSPHOSERINE AMINOTRANSFERASE"/>
    <property type="match status" value="1"/>
</dbReference>
<dbReference type="FunFam" id="3.40.640.10:FF:000010">
    <property type="entry name" value="Phosphoserine aminotransferase"/>
    <property type="match status" value="1"/>
</dbReference>
<dbReference type="FunFam" id="3.90.1150.10:FF:000006">
    <property type="entry name" value="Phosphoserine aminotransferase"/>
    <property type="match status" value="1"/>
</dbReference>
<dbReference type="Gene3D" id="3.90.1150.10">
    <property type="entry name" value="Aspartate Aminotransferase, domain 1"/>
    <property type="match status" value="1"/>
</dbReference>
<accession>A0A1W1CAQ8</accession>
<dbReference type="EMBL" id="FPHJ01000038">
    <property type="protein sequence ID" value="SFV62928.1"/>
    <property type="molecule type" value="Genomic_DNA"/>
</dbReference>
<dbReference type="NCBIfam" id="TIGR01364">
    <property type="entry name" value="serC_1"/>
    <property type="match status" value="1"/>
</dbReference>
<evidence type="ECO:0000256" key="4">
    <source>
        <dbReference type="ARBA" id="ARBA00013030"/>
    </source>
</evidence>
<dbReference type="PROSITE" id="PS00595">
    <property type="entry name" value="AA_TRANSFER_CLASS_5"/>
    <property type="match status" value="1"/>
</dbReference>
<evidence type="ECO:0000256" key="9">
    <source>
        <dbReference type="ARBA" id="ARBA00023299"/>
    </source>
</evidence>
<evidence type="ECO:0000256" key="11">
    <source>
        <dbReference type="ARBA" id="ARBA00049007"/>
    </source>
</evidence>
<comment type="pathway">
    <text evidence="2">Amino-acid biosynthesis; L-serine biosynthesis; L-serine from 3-phospho-D-glycerate: step 2/3.</text>
</comment>
<proteinExistence type="inferred from homology"/>
<dbReference type="PIRSF" id="PIRSF000525">
    <property type="entry name" value="SerC"/>
    <property type="match status" value="1"/>
</dbReference>
<dbReference type="GO" id="GO:0030170">
    <property type="term" value="F:pyridoxal phosphate binding"/>
    <property type="evidence" value="ECO:0007669"/>
    <property type="project" value="TreeGrafter"/>
</dbReference>
<dbReference type="InterPro" id="IPR015424">
    <property type="entry name" value="PyrdxlP-dep_Trfase"/>
</dbReference>
<keyword evidence="7 13" id="KW-0808">Transferase</keyword>
<dbReference type="NCBIfam" id="NF003764">
    <property type="entry name" value="PRK05355.1"/>
    <property type="match status" value="1"/>
</dbReference>
<keyword evidence="8" id="KW-0663">Pyridoxal phosphate</keyword>
<organism evidence="13">
    <name type="scientific">hydrothermal vent metagenome</name>
    <dbReference type="NCBI Taxonomy" id="652676"/>
    <lineage>
        <taxon>unclassified sequences</taxon>
        <taxon>metagenomes</taxon>
        <taxon>ecological metagenomes</taxon>
    </lineage>
</organism>
<protein>
    <recommendedName>
        <fullName evidence="4">phosphoserine transaminase</fullName>
        <ecNumber evidence="4">2.6.1.52</ecNumber>
    </recommendedName>
</protein>
<keyword evidence="5 13" id="KW-0032">Aminotransferase</keyword>
<dbReference type="Gene3D" id="3.40.640.10">
    <property type="entry name" value="Type I PLP-dependent aspartate aminotransferase-like (Major domain)"/>
    <property type="match status" value="1"/>
</dbReference>